<dbReference type="Pfam" id="PF06186">
    <property type="entry name" value="DUF992"/>
    <property type="match status" value="1"/>
</dbReference>
<dbReference type="EMBL" id="FPAW01000002">
    <property type="protein sequence ID" value="SFT50336.1"/>
    <property type="molecule type" value="Genomic_DNA"/>
</dbReference>
<reference evidence="2 3" key="1">
    <citation type="submission" date="2016-10" db="EMBL/GenBank/DDBJ databases">
        <authorList>
            <person name="de Groot N.N."/>
        </authorList>
    </citation>
    <scope>NUCLEOTIDE SEQUENCE [LARGE SCALE GENOMIC DNA]</scope>
    <source>
        <strain evidence="2 3">CGMCC 1.10959</strain>
    </source>
</reference>
<keyword evidence="3" id="KW-1185">Reference proteome</keyword>
<gene>
    <name evidence="2" type="ORF">SAMN05216236_102235</name>
</gene>
<accession>A0A1I6YIL6</accession>
<evidence type="ECO:0000313" key="3">
    <source>
        <dbReference type="Proteomes" id="UP000182466"/>
    </source>
</evidence>
<sequence>MTNVFQLTRTALASAVAVTALGLATAATADDKNTQIGMLECTVEGGVGLLLGSKKDMTCTFERKDGGTEKYTGRVTKIGVDIGVTKESHIKWAVLAPSGKADAGALAGKYDGVTAEATVAGGVGANALFSVGNNLTLQPFSVQDQKGLNIAGGLAQIKLDYVTE</sequence>
<dbReference type="AlphaFoldDB" id="A0A1I6YIL6"/>
<feature type="chain" id="PRO_5010249651" description="DUF992 domain-containing protein" evidence="1">
    <location>
        <begin position="30"/>
        <end position="164"/>
    </location>
</feature>
<evidence type="ECO:0008006" key="4">
    <source>
        <dbReference type="Google" id="ProtNLM"/>
    </source>
</evidence>
<dbReference type="InterPro" id="IPR009333">
    <property type="entry name" value="DUF992"/>
</dbReference>
<dbReference type="OrthoDB" id="7362478at2"/>
<dbReference type="eggNOG" id="ENOG5032SJ7">
    <property type="taxonomic scope" value="Bacteria"/>
</dbReference>
<protein>
    <recommendedName>
        <fullName evidence="4">DUF992 domain-containing protein</fullName>
    </recommendedName>
</protein>
<dbReference type="Proteomes" id="UP000182466">
    <property type="component" value="Unassembled WGS sequence"/>
</dbReference>
<name>A0A1I6YIL6_9RHOB</name>
<evidence type="ECO:0000313" key="2">
    <source>
        <dbReference type="EMBL" id="SFT50336.1"/>
    </source>
</evidence>
<dbReference type="RefSeq" id="WP_036049303.1">
    <property type="nucleotide sequence ID" value="NZ_FPAW01000002.1"/>
</dbReference>
<evidence type="ECO:0000256" key="1">
    <source>
        <dbReference type="SAM" id="SignalP"/>
    </source>
</evidence>
<keyword evidence="1" id="KW-0732">Signal</keyword>
<organism evidence="2 3">
    <name type="scientific">Sedimentitalea nanhaiensis</name>
    <dbReference type="NCBI Taxonomy" id="999627"/>
    <lineage>
        <taxon>Bacteria</taxon>
        <taxon>Pseudomonadati</taxon>
        <taxon>Pseudomonadota</taxon>
        <taxon>Alphaproteobacteria</taxon>
        <taxon>Rhodobacterales</taxon>
        <taxon>Paracoccaceae</taxon>
        <taxon>Sedimentitalea</taxon>
    </lineage>
</organism>
<proteinExistence type="predicted"/>
<dbReference type="STRING" id="999627.SAMN05216236_102235"/>
<feature type="signal peptide" evidence="1">
    <location>
        <begin position="1"/>
        <end position="29"/>
    </location>
</feature>